<dbReference type="FunFam" id="4.10.280.10:FF:000022">
    <property type="entry name" value="Basic helix-loop-helix transcription factor"/>
    <property type="match status" value="1"/>
</dbReference>
<feature type="region of interest" description="Disordered" evidence="6">
    <location>
        <begin position="206"/>
        <end position="232"/>
    </location>
</feature>
<dbReference type="STRING" id="49390.A0A068TMV8"/>
<evidence type="ECO:0000256" key="3">
    <source>
        <dbReference type="ARBA" id="ARBA00023125"/>
    </source>
</evidence>
<evidence type="ECO:0000313" key="8">
    <source>
        <dbReference type="EMBL" id="CDO97274.1"/>
    </source>
</evidence>
<evidence type="ECO:0000256" key="1">
    <source>
        <dbReference type="ARBA" id="ARBA00004123"/>
    </source>
</evidence>
<dbReference type="PhylomeDB" id="A0A068TMV8"/>
<gene>
    <name evidence="8" type="ORF">GSCOC_T00014553001</name>
</gene>
<dbReference type="SMART" id="SM00353">
    <property type="entry name" value="HLH"/>
    <property type="match status" value="1"/>
</dbReference>
<keyword evidence="5" id="KW-0539">Nucleus</keyword>
<evidence type="ECO:0000256" key="6">
    <source>
        <dbReference type="SAM" id="MobiDB-lite"/>
    </source>
</evidence>
<dbReference type="PANTHER" id="PTHR16223:SF274">
    <property type="entry name" value="TRANSCRIPTION FACTOR BHLH84"/>
    <property type="match status" value="1"/>
</dbReference>
<dbReference type="OMA" id="CFASESH"/>
<dbReference type="CDD" id="cd11454">
    <property type="entry name" value="bHLH_AtIND_like"/>
    <property type="match status" value="1"/>
</dbReference>
<dbReference type="OrthoDB" id="651283at2759"/>
<dbReference type="GO" id="GO:0046983">
    <property type="term" value="F:protein dimerization activity"/>
    <property type="evidence" value="ECO:0007669"/>
    <property type="project" value="InterPro"/>
</dbReference>
<dbReference type="Proteomes" id="UP000295252">
    <property type="component" value="Chromosome IV"/>
</dbReference>
<dbReference type="InterPro" id="IPR045843">
    <property type="entry name" value="IND-like"/>
</dbReference>
<evidence type="ECO:0000256" key="2">
    <source>
        <dbReference type="ARBA" id="ARBA00023015"/>
    </source>
</evidence>
<keyword evidence="9" id="KW-1185">Reference proteome</keyword>
<dbReference type="GO" id="GO:0048766">
    <property type="term" value="P:root hair initiation"/>
    <property type="evidence" value="ECO:0007669"/>
    <property type="project" value="UniProtKB-ARBA"/>
</dbReference>
<accession>A0A068TMV8</accession>
<reference evidence="9" key="1">
    <citation type="journal article" date="2014" name="Science">
        <title>The coffee genome provides insight into the convergent evolution of caffeine biosynthesis.</title>
        <authorList>
            <person name="Denoeud F."/>
            <person name="Carretero-Paulet L."/>
            <person name="Dereeper A."/>
            <person name="Droc G."/>
            <person name="Guyot R."/>
            <person name="Pietrella M."/>
            <person name="Zheng C."/>
            <person name="Alberti A."/>
            <person name="Anthony F."/>
            <person name="Aprea G."/>
            <person name="Aury J.M."/>
            <person name="Bento P."/>
            <person name="Bernard M."/>
            <person name="Bocs S."/>
            <person name="Campa C."/>
            <person name="Cenci A."/>
            <person name="Combes M.C."/>
            <person name="Crouzillat D."/>
            <person name="Da Silva C."/>
            <person name="Daddiego L."/>
            <person name="De Bellis F."/>
            <person name="Dussert S."/>
            <person name="Garsmeur O."/>
            <person name="Gayraud T."/>
            <person name="Guignon V."/>
            <person name="Jahn K."/>
            <person name="Jamilloux V."/>
            <person name="Joet T."/>
            <person name="Labadie K."/>
            <person name="Lan T."/>
            <person name="Leclercq J."/>
            <person name="Lepelley M."/>
            <person name="Leroy T."/>
            <person name="Li L.T."/>
            <person name="Librado P."/>
            <person name="Lopez L."/>
            <person name="Munoz A."/>
            <person name="Noel B."/>
            <person name="Pallavicini A."/>
            <person name="Perrotta G."/>
            <person name="Poncet V."/>
            <person name="Pot D."/>
            <person name="Priyono X."/>
            <person name="Rigoreau M."/>
            <person name="Rouard M."/>
            <person name="Rozas J."/>
            <person name="Tranchant-Dubreuil C."/>
            <person name="VanBuren R."/>
            <person name="Zhang Q."/>
            <person name="Andrade A.C."/>
            <person name="Argout X."/>
            <person name="Bertrand B."/>
            <person name="de Kochko A."/>
            <person name="Graziosi G."/>
            <person name="Henry R.J."/>
            <person name="Jayarama X."/>
            <person name="Ming R."/>
            <person name="Nagai C."/>
            <person name="Rounsley S."/>
            <person name="Sankoff D."/>
            <person name="Giuliano G."/>
            <person name="Albert V.A."/>
            <person name="Wincker P."/>
            <person name="Lashermes P."/>
        </authorList>
    </citation>
    <scope>NUCLEOTIDE SEQUENCE [LARGE SCALE GENOMIC DNA]</scope>
    <source>
        <strain evidence="9">cv. DH200-94</strain>
    </source>
</reference>
<dbReference type="Gramene" id="CDO97274">
    <property type="protein sequence ID" value="CDO97274"/>
    <property type="gene ID" value="GSCOC_T00014553001"/>
</dbReference>
<dbReference type="PROSITE" id="PS50888">
    <property type="entry name" value="BHLH"/>
    <property type="match status" value="1"/>
</dbReference>
<feature type="domain" description="BHLH" evidence="7">
    <location>
        <begin position="315"/>
        <end position="364"/>
    </location>
</feature>
<dbReference type="InterPro" id="IPR011598">
    <property type="entry name" value="bHLH_dom"/>
</dbReference>
<dbReference type="Gene3D" id="4.10.280.10">
    <property type="entry name" value="Helix-loop-helix DNA-binding domain"/>
    <property type="match status" value="1"/>
</dbReference>
<dbReference type="GO" id="GO:0000978">
    <property type="term" value="F:RNA polymerase II cis-regulatory region sequence-specific DNA binding"/>
    <property type="evidence" value="ECO:0007669"/>
    <property type="project" value="TreeGrafter"/>
</dbReference>
<dbReference type="InterPro" id="IPR036638">
    <property type="entry name" value="HLH_DNA-bd_sf"/>
</dbReference>
<keyword evidence="3" id="KW-0238">DNA-binding</keyword>
<dbReference type="GO" id="GO:0005634">
    <property type="term" value="C:nucleus"/>
    <property type="evidence" value="ECO:0007669"/>
    <property type="project" value="UniProtKB-SubCell"/>
</dbReference>
<protein>
    <recommendedName>
        <fullName evidence="7">BHLH domain-containing protein</fullName>
    </recommendedName>
</protein>
<keyword evidence="4" id="KW-0804">Transcription</keyword>
<dbReference type="EMBL" id="HG739085">
    <property type="protein sequence ID" value="CDO97274.1"/>
    <property type="molecule type" value="Genomic_DNA"/>
</dbReference>
<name>A0A068TMV8_COFCA</name>
<organism evidence="8 9">
    <name type="scientific">Coffea canephora</name>
    <name type="common">Robusta coffee</name>
    <dbReference type="NCBI Taxonomy" id="49390"/>
    <lineage>
        <taxon>Eukaryota</taxon>
        <taxon>Viridiplantae</taxon>
        <taxon>Streptophyta</taxon>
        <taxon>Embryophyta</taxon>
        <taxon>Tracheophyta</taxon>
        <taxon>Spermatophyta</taxon>
        <taxon>Magnoliopsida</taxon>
        <taxon>eudicotyledons</taxon>
        <taxon>Gunneridae</taxon>
        <taxon>Pentapetalae</taxon>
        <taxon>asterids</taxon>
        <taxon>lamiids</taxon>
        <taxon>Gentianales</taxon>
        <taxon>Rubiaceae</taxon>
        <taxon>Ixoroideae</taxon>
        <taxon>Gardenieae complex</taxon>
        <taxon>Bertiereae - Coffeeae clade</taxon>
        <taxon>Coffeeae</taxon>
        <taxon>Coffea</taxon>
    </lineage>
</organism>
<dbReference type="InParanoid" id="A0A068TMV8"/>
<evidence type="ECO:0000313" key="9">
    <source>
        <dbReference type="Proteomes" id="UP000295252"/>
    </source>
</evidence>
<comment type="subcellular location">
    <subcellularLocation>
        <location evidence="1">Nucleus</location>
    </subcellularLocation>
</comment>
<keyword evidence="2" id="KW-0805">Transcription regulation</keyword>
<dbReference type="PANTHER" id="PTHR16223">
    <property type="entry name" value="TRANSCRIPTION FACTOR BHLH83-RELATED"/>
    <property type="match status" value="1"/>
</dbReference>
<dbReference type="GO" id="GO:0000981">
    <property type="term" value="F:DNA-binding transcription factor activity, RNA polymerase II-specific"/>
    <property type="evidence" value="ECO:0007669"/>
    <property type="project" value="TreeGrafter"/>
</dbReference>
<dbReference type="Pfam" id="PF00010">
    <property type="entry name" value="HLH"/>
    <property type="match status" value="1"/>
</dbReference>
<proteinExistence type="predicted"/>
<evidence type="ECO:0000256" key="5">
    <source>
        <dbReference type="ARBA" id="ARBA00023242"/>
    </source>
</evidence>
<sequence length="412" mass="45331">MESFGAMGCGDWSSCNAIYSSTTEEADFMARLLGNISLPNDVPNSSNAKFSSTYWPASESDVNKAVFQEDSSINSSDDTSVDADVCYSFSQGSSFSGEGSSILCPLSQIYFCNSNSIISQPIVTRNDSSVCADYAMMECKNKMDSCDHEIIRINNILMEEGRDFLNQDVSSDCSMESGENDMPEAFSRGMILQQGKDQHEINSLASTKSLEDESDNLLESSKKRPSTPLDVHKNKRMINAKTNHQKLHPYDSKIAEGGHPVLCRQSSSSCLSEDDSNVFHESNAGVLPIPASCSDSKGAITAFNLNGKTRASRGSATDHQSLYARKRIEKINERLRILQKLIPNGTKVDISTMLEEAVQYVKSLQLQIKTKTIYFCLSVTKGYHSVCSLLSSDDLWMYAPIAYKGKNLGLLL</sequence>
<evidence type="ECO:0000256" key="4">
    <source>
        <dbReference type="ARBA" id="ARBA00023163"/>
    </source>
</evidence>
<dbReference type="SUPFAM" id="SSF47459">
    <property type="entry name" value="HLH, helix-loop-helix DNA-binding domain"/>
    <property type="match status" value="1"/>
</dbReference>
<dbReference type="AlphaFoldDB" id="A0A068TMV8"/>
<evidence type="ECO:0000259" key="7">
    <source>
        <dbReference type="PROSITE" id="PS50888"/>
    </source>
</evidence>